<comment type="similarity">
    <text evidence="2">Belongs to the methyl-accepting chemotaxis (MCP) protein family.</text>
</comment>
<dbReference type="PANTHER" id="PTHR32089">
    <property type="entry name" value="METHYL-ACCEPTING CHEMOTAXIS PROTEIN MCPB"/>
    <property type="match status" value="1"/>
</dbReference>
<evidence type="ECO:0000259" key="6">
    <source>
        <dbReference type="PROSITE" id="PS50111"/>
    </source>
</evidence>
<dbReference type="CDD" id="cd06225">
    <property type="entry name" value="HAMP"/>
    <property type="match status" value="1"/>
</dbReference>
<dbReference type="InterPro" id="IPR004090">
    <property type="entry name" value="Chemotax_Me-accpt_rcpt"/>
</dbReference>
<protein>
    <submittedName>
        <fullName evidence="8">Methyl-accepting chemotaxis protein</fullName>
    </submittedName>
</protein>
<dbReference type="PROSITE" id="PS50111">
    <property type="entry name" value="CHEMOTAXIS_TRANSDUC_2"/>
    <property type="match status" value="1"/>
</dbReference>
<evidence type="ECO:0000313" key="9">
    <source>
        <dbReference type="Proteomes" id="UP001597327"/>
    </source>
</evidence>
<gene>
    <name evidence="8" type="ORF">ACFSC7_13100</name>
</gene>
<name>A0ABW4JWD7_9HYPH</name>
<evidence type="ECO:0000256" key="2">
    <source>
        <dbReference type="ARBA" id="ARBA00029447"/>
    </source>
</evidence>
<reference evidence="9" key="1">
    <citation type="journal article" date="2019" name="Int. J. Syst. Evol. Microbiol.">
        <title>The Global Catalogue of Microorganisms (GCM) 10K type strain sequencing project: providing services to taxonomists for standard genome sequencing and annotation.</title>
        <authorList>
            <consortium name="The Broad Institute Genomics Platform"/>
            <consortium name="The Broad Institute Genome Sequencing Center for Infectious Disease"/>
            <person name="Wu L."/>
            <person name="Ma J."/>
        </authorList>
    </citation>
    <scope>NUCLEOTIDE SEQUENCE [LARGE SCALE GENOMIC DNA]</scope>
    <source>
        <strain evidence="9">JCM 3369</strain>
    </source>
</reference>
<evidence type="ECO:0000313" key="8">
    <source>
        <dbReference type="EMBL" id="MFD1696459.1"/>
    </source>
</evidence>
<evidence type="ECO:0000256" key="3">
    <source>
        <dbReference type="PROSITE-ProRule" id="PRU00284"/>
    </source>
</evidence>
<keyword evidence="4" id="KW-0175">Coiled coil</keyword>
<evidence type="ECO:0000256" key="5">
    <source>
        <dbReference type="SAM" id="Phobius"/>
    </source>
</evidence>
<feature type="transmembrane region" description="Helical" evidence="5">
    <location>
        <begin position="13"/>
        <end position="33"/>
    </location>
</feature>
<keyword evidence="9" id="KW-1185">Reference proteome</keyword>
<evidence type="ECO:0000256" key="1">
    <source>
        <dbReference type="ARBA" id="ARBA00023224"/>
    </source>
</evidence>
<accession>A0ABW4JWD7</accession>
<sequence length="582" mass="61189">MLMKHLNSVSAKILLLVGAVCLTTVIVASIGILQMSRIGKELESIAEKDIPLARTVSTVTAHQLHQAVLLERMLRLAGISSAEGSASLSELETEVLRLSHEVEAELEKTLSLARDGATTALTPIERQKFGEVAGKIATIEADYLAFEAEVAKVIELLRNGDLDRARDDIGGIVKLEKGLDASLLDLQADVEAFTETAASNAVEHEHDGIRQMLVTSVLSVALGAALAFAYARFRIAGPLIAVTRAILGLTRGDLNAEIRISRGDEIGKLAGAYETFRQTMLEIERLREEQAALDERLKMEKRAATLQLASDLEADVKTVSDALASAIAELDATAASLAATATQTSDRSASVASAAEQSQASVQTVAAAAEELSSSIQEISRQVSEATRVTASTVEHARSSSETVELLSGAASRIDDVVGLINDIAGQTNLLALNATIEAARAGEAGKGFAVVAAEVKDLATQTAKATGDIRAQVEELQHGSELTRTVITQVVQAIAEMNGQISAIAAAVEEQNAVTSEISRNANEVSRGSTEISVSIRDVSEGATSSSAAATQLRSTIEGLNHQSQVLQSKLDGFLSGIRAA</sequence>
<dbReference type="EMBL" id="JBHUFA010000004">
    <property type="protein sequence ID" value="MFD1696459.1"/>
    <property type="molecule type" value="Genomic_DNA"/>
</dbReference>
<keyword evidence="1 3" id="KW-0807">Transducer</keyword>
<feature type="coiled-coil region" evidence="4">
    <location>
        <begin position="276"/>
        <end position="303"/>
    </location>
</feature>
<dbReference type="Proteomes" id="UP001597327">
    <property type="component" value="Unassembled WGS sequence"/>
</dbReference>
<dbReference type="SMART" id="SM00283">
    <property type="entry name" value="MA"/>
    <property type="match status" value="1"/>
</dbReference>
<keyword evidence="5" id="KW-0472">Membrane</keyword>
<keyword evidence="5" id="KW-0812">Transmembrane</keyword>
<comment type="caution">
    <text evidence="8">The sequence shown here is derived from an EMBL/GenBank/DDBJ whole genome shotgun (WGS) entry which is preliminary data.</text>
</comment>
<dbReference type="PRINTS" id="PR00260">
    <property type="entry name" value="CHEMTRNSDUCR"/>
</dbReference>
<evidence type="ECO:0000256" key="4">
    <source>
        <dbReference type="SAM" id="Coils"/>
    </source>
</evidence>
<feature type="domain" description="Methyl-accepting transducer" evidence="6">
    <location>
        <begin position="326"/>
        <end position="548"/>
    </location>
</feature>
<organism evidence="8 9">
    <name type="scientific">Roseibium aestuarii</name>
    <dbReference type="NCBI Taxonomy" id="2600299"/>
    <lineage>
        <taxon>Bacteria</taxon>
        <taxon>Pseudomonadati</taxon>
        <taxon>Pseudomonadota</taxon>
        <taxon>Alphaproteobacteria</taxon>
        <taxon>Hyphomicrobiales</taxon>
        <taxon>Stappiaceae</taxon>
        <taxon>Roseibium</taxon>
    </lineage>
</organism>
<dbReference type="SUPFAM" id="SSF58104">
    <property type="entry name" value="Methyl-accepting chemotaxis protein (MCP) signaling domain"/>
    <property type="match status" value="1"/>
</dbReference>
<feature type="domain" description="HAMP" evidence="7">
    <location>
        <begin position="233"/>
        <end position="285"/>
    </location>
</feature>
<dbReference type="InterPro" id="IPR003660">
    <property type="entry name" value="HAMP_dom"/>
</dbReference>
<evidence type="ECO:0000259" key="7">
    <source>
        <dbReference type="PROSITE" id="PS50885"/>
    </source>
</evidence>
<dbReference type="PANTHER" id="PTHR32089:SF112">
    <property type="entry name" value="LYSOZYME-LIKE PROTEIN-RELATED"/>
    <property type="match status" value="1"/>
</dbReference>
<dbReference type="Pfam" id="PF00015">
    <property type="entry name" value="MCPsignal"/>
    <property type="match status" value="1"/>
</dbReference>
<proteinExistence type="inferred from homology"/>
<dbReference type="InterPro" id="IPR004089">
    <property type="entry name" value="MCPsignal_dom"/>
</dbReference>
<dbReference type="PROSITE" id="PS50885">
    <property type="entry name" value="HAMP"/>
    <property type="match status" value="1"/>
</dbReference>
<keyword evidence="5" id="KW-1133">Transmembrane helix</keyword>
<dbReference type="Pfam" id="PF00672">
    <property type="entry name" value="HAMP"/>
    <property type="match status" value="1"/>
</dbReference>
<dbReference type="RefSeq" id="WP_149892667.1">
    <property type="nucleotide sequence ID" value="NZ_JBHUFA010000004.1"/>
</dbReference>
<dbReference type="Gene3D" id="6.10.340.10">
    <property type="match status" value="1"/>
</dbReference>
<dbReference type="Gene3D" id="1.10.287.950">
    <property type="entry name" value="Methyl-accepting chemotaxis protein"/>
    <property type="match status" value="1"/>
</dbReference>
<dbReference type="SMART" id="SM00304">
    <property type="entry name" value="HAMP"/>
    <property type="match status" value="1"/>
</dbReference>